<dbReference type="InterPro" id="IPR005202">
    <property type="entry name" value="TF_GRAS"/>
</dbReference>
<feature type="compositionally biased region" description="Basic and acidic residues" evidence="4">
    <location>
        <begin position="313"/>
        <end position="324"/>
    </location>
</feature>
<dbReference type="PROSITE" id="PS50985">
    <property type="entry name" value="GRAS"/>
    <property type="match status" value="1"/>
</dbReference>
<comment type="similarity">
    <text evidence="3">Belongs to the GRAS family.</text>
</comment>
<evidence type="ECO:0000256" key="4">
    <source>
        <dbReference type="SAM" id="MobiDB-lite"/>
    </source>
</evidence>
<evidence type="ECO:0000256" key="2">
    <source>
        <dbReference type="ARBA" id="ARBA00023163"/>
    </source>
</evidence>
<proteinExistence type="inferred from homology"/>
<feature type="region of interest" description="VHIID" evidence="3">
    <location>
        <begin position="477"/>
        <end position="542"/>
    </location>
</feature>
<dbReference type="PANTHER" id="PTHR31636">
    <property type="entry name" value="OSJNBA0084A10.13 PROTEIN-RELATED"/>
    <property type="match status" value="1"/>
</dbReference>
<dbReference type="EMBL" id="JAXIOK010000001">
    <property type="protein sequence ID" value="KAK4779777.1"/>
    <property type="molecule type" value="Genomic_DNA"/>
</dbReference>
<gene>
    <name evidence="5" type="ORF">SAY87_015883</name>
</gene>
<feature type="region of interest" description="Leucine repeat II (LRII)" evidence="3">
    <location>
        <begin position="558"/>
        <end position="590"/>
    </location>
</feature>
<dbReference type="Proteomes" id="UP001345219">
    <property type="component" value="Chromosome 13"/>
</dbReference>
<evidence type="ECO:0008006" key="7">
    <source>
        <dbReference type="Google" id="ProtNLM"/>
    </source>
</evidence>
<sequence length="777" mass="87631">MDSNSNGLSFSVDNFDFESHLSVYDPNQIPNSANEFSHGEPALSSLAVPPLLFGASALDNLPMYLIDRLDEGMLLQAELNVGSSTVPSSLGSGGESSSSDDCDLSDPVMKYISQMLMDESIDEKFWIFPNEIAVRDMEKSLYDVLGEKPPCLPTMSSDMEKASGVSQFVEDLSRDFSDSSNEKSRGGTTVTCTNSTFSMVSTRFHDLREHTQTPTTTVHSFGKDLRASLDNCFPFYAPRSLSSMNANGLMMDTSLSVENAFTGNDSVLQFERGLEEASKFLLPKNQLLVSFENVGPNSGLKEGPRAVYVHNSKGTDEDTVGESRGRKKNRERGDLGLEGGKAAKQLAPYMEAEEFGPSDMLDKVLLWTDKEEGYQAMAPVNKYTDGRRQENNSSVDLRALLIQCAQALSSNNLQIACELLLEIRLKSSPKGDGCQRLAHQFANALEARMVGNHSGTRCFHASMAEERRSMVDILKAFQLHLLACPFKKFSIEYMNHMIWKMSQKASVLHIIDFGVGFGFQWPILIQKLGERDGGPPKLRITGIEFPQPGFRPAQGIEEAGRRLAQYCERFNVPFEYMGLPSRNWEDIKMDDLKLRSGEMIAVNCLMRFRNFLDDVTNGHIPKDALLNLIRRIKPDIFVNMVLNAPCNAPYFMRRFKESLFHHSAIYDMLDTTIPSEYKDSEEREVLENDFYGREIMNIVACEGPDRVERPESYKQWQVRHTRAGFKQLPLDEAMIKRFRHKLEAMYHKEFTLDVDGHWILLGWKGRIIYATACWVPT</sequence>
<keyword evidence="6" id="KW-1185">Reference proteome</keyword>
<keyword evidence="1" id="KW-0805">Transcription regulation</keyword>
<evidence type="ECO:0000256" key="3">
    <source>
        <dbReference type="PROSITE-ProRule" id="PRU01191"/>
    </source>
</evidence>
<protein>
    <recommendedName>
        <fullName evidence="7">Scarecrow-like protein 14</fullName>
    </recommendedName>
</protein>
<comment type="caution">
    <text evidence="3">Lacks conserved residue(s) required for the propagation of feature annotation.</text>
</comment>
<keyword evidence="2" id="KW-0804">Transcription</keyword>
<feature type="region of interest" description="SAW" evidence="3">
    <location>
        <begin position="700"/>
        <end position="775"/>
    </location>
</feature>
<feature type="region of interest" description="Disordered" evidence="4">
    <location>
        <begin position="311"/>
        <end position="336"/>
    </location>
</feature>
<comment type="caution">
    <text evidence="5">The sequence shown here is derived from an EMBL/GenBank/DDBJ whole genome shotgun (WGS) entry which is preliminary data.</text>
</comment>
<feature type="short sequence motif" description="VHIID" evidence="3">
    <location>
        <begin position="508"/>
        <end position="512"/>
    </location>
</feature>
<accession>A0AAN7QV03</accession>
<reference evidence="5 6" key="1">
    <citation type="journal article" date="2023" name="Hortic Res">
        <title>Pangenome of water caltrop reveals structural variations and asymmetric subgenome divergence after allopolyploidization.</title>
        <authorList>
            <person name="Zhang X."/>
            <person name="Chen Y."/>
            <person name="Wang L."/>
            <person name="Yuan Y."/>
            <person name="Fang M."/>
            <person name="Shi L."/>
            <person name="Lu R."/>
            <person name="Comes H.P."/>
            <person name="Ma Y."/>
            <person name="Chen Y."/>
            <person name="Huang G."/>
            <person name="Zhou Y."/>
            <person name="Zheng Z."/>
            <person name="Qiu Y."/>
        </authorList>
    </citation>
    <scope>NUCLEOTIDE SEQUENCE [LARGE SCALE GENOMIC DNA]</scope>
    <source>
        <tissue evidence="5">Roots</tissue>
    </source>
</reference>
<dbReference type="Pfam" id="PF03514">
    <property type="entry name" value="GRAS"/>
    <property type="match status" value="1"/>
</dbReference>
<evidence type="ECO:0000313" key="6">
    <source>
        <dbReference type="Proteomes" id="UP001345219"/>
    </source>
</evidence>
<name>A0AAN7QV03_9MYRT</name>
<evidence type="ECO:0000256" key="1">
    <source>
        <dbReference type="ARBA" id="ARBA00023015"/>
    </source>
</evidence>
<dbReference type="AlphaFoldDB" id="A0AAN7QV03"/>
<evidence type="ECO:0000313" key="5">
    <source>
        <dbReference type="EMBL" id="KAK4779777.1"/>
    </source>
</evidence>
<organism evidence="5 6">
    <name type="scientific">Trapa incisa</name>
    <dbReference type="NCBI Taxonomy" id="236973"/>
    <lineage>
        <taxon>Eukaryota</taxon>
        <taxon>Viridiplantae</taxon>
        <taxon>Streptophyta</taxon>
        <taxon>Embryophyta</taxon>
        <taxon>Tracheophyta</taxon>
        <taxon>Spermatophyta</taxon>
        <taxon>Magnoliopsida</taxon>
        <taxon>eudicotyledons</taxon>
        <taxon>Gunneridae</taxon>
        <taxon>Pentapetalae</taxon>
        <taxon>rosids</taxon>
        <taxon>malvids</taxon>
        <taxon>Myrtales</taxon>
        <taxon>Lythraceae</taxon>
        <taxon>Trapa</taxon>
    </lineage>
</organism>